<proteinExistence type="predicted"/>
<dbReference type="PANTHER" id="PTHR24421:SF10">
    <property type="entry name" value="NITRATE_NITRITE SENSOR PROTEIN NARQ"/>
    <property type="match status" value="1"/>
</dbReference>
<dbReference type="InterPro" id="IPR036890">
    <property type="entry name" value="HATPase_C_sf"/>
</dbReference>
<dbReference type="Proteomes" id="UP001551011">
    <property type="component" value="Unassembled WGS sequence"/>
</dbReference>
<protein>
    <recommendedName>
        <fullName evidence="2">histidine kinase</fullName>
        <ecNumber evidence="2">2.7.13.3</ecNumber>
    </recommendedName>
</protein>
<dbReference type="InterPro" id="IPR011712">
    <property type="entry name" value="Sig_transdc_His_kin_sub3_dim/P"/>
</dbReference>
<dbReference type="EMBL" id="JBFAEG010000027">
    <property type="protein sequence ID" value="MEU5711436.1"/>
    <property type="molecule type" value="Genomic_DNA"/>
</dbReference>
<sequence>MLTQPGTAGTGVPRAPDVVHTLLAAGVAGALALNRRRPLTTLTAVLIAVGVLQAGHREPPLVDAEGMVHVGVAHSAAGLAMFLAALRTSRRAAPAIPAAVIPAAALGEFLTAQYHHLASAATAALVLVTAWALGRLVHGRRTRREDIVERLAALARAEAATARAAVADERARIARELHDIVAHNVSLMVVQAIAADRVQDHDPVRAHELHRTIEETGRTAVAELRRLLHLLRTDDEPATTPPQPGTARIPELLESVRAAGLTVGYAVRGTPRSLPAGTELAIYRVAQEALTNTLKHAGRTTVDLTLHWQTHQVTVKVCDQGPVGAAASPSPTARGGHGLLGMRERVGILGGTLHASPRPEGGYCVHASISLPAPSPI</sequence>
<dbReference type="GO" id="GO:0016301">
    <property type="term" value="F:kinase activity"/>
    <property type="evidence" value="ECO:0007669"/>
    <property type="project" value="UniProtKB-KW"/>
</dbReference>
<name>A0ABV3AHL8_9ACTN</name>
<keyword evidence="8" id="KW-0902">Two-component regulatory system</keyword>
<evidence type="ECO:0000256" key="2">
    <source>
        <dbReference type="ARBA" id="ARBA00012438"/>
    </source>
</evidence>
<dbReference type="RefSeq" id="WP_051818600.1">
    <property type="nucleotide sequence ID" value="NZ_JBFAEG010000027.1"/>
</dbReference>
<evidence type="ECO:0000256" key="1">
    <source>
        <dbReference type="ARBA" id="ARBA00000085"/>
    </source>
</evidence>
<keyword evidence="5" id="KW-0547">Nucleotide-binding</keyword>
<keyword evidence="6 10" id="KW-0418">Kinase</keyword>
<dbReference type="CDD" id="cd16917">
    <property type="entry name" value="HATPase_UhpB-NarQ-NarX-like"/>
    <property type="match status" value="1"/>
</dbReference>
<organism evidence="10 11">
    <name type="scientific">Streptomyces flaveolus</name>
    <dbReference type="NCBI Taxonomy" id="67297"/>
    <lineage>
        <taxon>Bacteria</taxon>
        <taxon>Bacillati</taxon>
        <taxon>Actinomycetota</taxon>
        <taxon>Actinomycetes</taxon>
        <taxon>Kitasatosporales</taxon>
        <taxon>Streptomycetaceae</taxon>
        <taxon>Streptomyces</taxon>
    </lineage>
</organism>
<comment type="caution">
    <text evidence="10">The sequence shown here is derived from an EMBL/GenBank/DDBJ whole genome shotgun (WGS) entry which is preliminary data.</text>
</comment>
<dbReference type="Pfam" id="PF07730">
    <property type="entry name" value="HisKA_3"/>
    <property type="match status" value="1"/>
</dbReference>
<keyword evidence="3" id="KW-0597">Phosphoprotein</keyword>
<evidence type="ECO:0000256" key="4">
    <source>
        <dbReference type="ARBA" id="ARBA00022679"/>
    </source>
</evidence>
<dbReference type="InterPro" id="IPR003594">
    <property type="entry name" value="HATPase_dom"/>
</dbReference>
<keyword evidence="7" id="KW-0067">ATP-binding</keyword>
<dbReference type="Gene3D" id="3.30.565.10">
    <property type="entry name" value="Histidine kinase-like ATPase, C-terminal domain"/>
    <property type="match status" value="1"/>
</dbReference>
<evidence type="ECO:0000259" key="9">
    <source>
        <dbReference type="SMART" id="SM00387"/>
    </source>
</evidence>
<evidence type="ECO:0000313" key="11">
    <source>
        <dbReference type="Proteomes" id="UP001551011"/>
    </source>
</evidence>
<evidence type="ECO:0000256" key="7">
    <source>
        <dbReference type="ARBA" id="ARBA00022840"/>
    </source>
</evidence>
<dbReference type="EC" id="2.7.13.3" evidence="2"/>
<keyword evidence="11" id="KW-1185">Reference proteome</keyword>
<dbReference type="Gene3D" id="1.20.5.1930">
    <property type="match status" value="1"/>
</dbReference>
<dbReference type="Pfam" id="PF02518">
    <property type="entry name" value="HATPase_c"/>
    <property type="match status" value="1"/>
</dbReference>
<dbReference type="InterPro" id="IPR050482">
    <property type="entry name" value="Sensor_HK_TwoCompSys"/>
</dbReference>
<evidence type="ECO:0000313" key="10">
    <source>
        <dbReference type="EMBL" id="MEU5711436.1"/>
    </source>
</evidence>
<gene>
    <name evidence="10" type="ORF">AB0H04_32005</name>
</gene>
<reference evidence="10 11" key="1">
    <citation type="submission" date="2024-06" db="EMBL/GenBank/DDBJ databases">
        <title>The Natural Products Discovery Center: Release of the First 8490 Sequenced Strains for Exploring Actinobacteria Biosynthetic Diversity.</title>
        <authorList>
            <person name="Kalkreuter E."/>
            <person name="Kautsar S.A."/>
            <person name="Yang D."/>
            <person name="Bader C.D."/>
            <person name="Teijaro C.N."/>
            <person name="Fluegel L."/>
            <person name="Davis C.M."/>
            <person name="Simpson J.R."/>
            <person name="Lauterbach L."/>
            <person name="Steele A.D."/>
            <person name="Gui C."/>
            <person name="Meng S."/>
            <person name="Li G."/>
            <person name="Viehrig K."/>
            <person name="Ye F."/>
            <person name="Su P."/>
            <person name="Kiefer A.F."/>
            <person name="Nichols A."/>
            <person name="Cepeda A.J."/>
            <person name="Yan W."/>
            <person name="Fan B."/>
            <person name="Jiang Y."/>
            <person name="Adhikari A."/>
            <person name="Zheng C.-J."/>
            <person name="Schuster L."/>
            <person name="Cowan T.M."/>
            <person name="Smanski M.J."/>
            <person name="Chevrette M.G."/>
            <person name="De Carvalho L.P.S."/>
            <person name="Shen B."/>
        </authorList>
    </citation>
    <scope>NUCLEOTIDE SEQUENCE [LARGE SCALE GENOMIC DNA]</scope>
    <source>
        <strain evidence="10 11">NPDC020594</strain>
    </source>
</reference>
<keyword evidence="4" id="KW-0808">Transferase</keyword>
<evidence type="ECO:0000256" key="8">
    <source>
        <dbReference type="ARBA" id="ARBA00023012"/>
    </source>
</evidence>
<comment type="catalytic activity">
    <reaction evidence="1">
        <text>ATP + protein L-histidine = ADP + protein N-phospho-L-histidine.</text>
        <dbReference type="EC" id="2.7.13.3"/>
    </reaction>
</comment>
<evidence type="ECO:0000256" key="3">
    <source>
        <dbReference type="ARBA" id="ARBA00022553"/>
    </source>
</evidence>
<feature type="domain" description="Histidine kinase/HSP90-like ATPase" evidence="9">
    <location>
        <begin position="277"/>
        <end position="375"/>
    </location>
</feature>
<accession>A0ABV3AHL8</accession>
<dbReference type="SMART" id="SM00387">
    <property type="entry name" value="HATPase_c"/>
    <property type="match status" value="1"/>
</dbReference>
<evidence type="ECO:0000256" key="5">
    <source>
        <dbReference type="ARBA" id="ARBA00022741"/>
    </source>
</evidence>
<dbReference type="SUPFAM" id="SSF55874">
    <property type="entry name" value="ATPase domain of HSP90 chaperone/DNA topoisomerase II/histidine kinase"/>
    <property type="match status" value="1"/>
</dbReference>
<dbReference type="PANTHER" id="PTHR24421">
    <property type="entry name" value="NITRATE/NITRITE SENSOR PROTEIN NARX-RELATED"/>
    <property type="match status" value="1"/>
</dbReference>
<evidence type="ECO:0000256" key="6">
    <source>
        <dbReference type="ARBA" id="ARBA00022777"/>
    </source>
</evidence>